<name>A0A5J6WQ98_MORMI</name>
<dbReference type="InterPro" id="IPR036388">
    <property type="entry name" value="WH-like_DNA-bd_sf"/>
</dbReference>
<protein>
    <submittedName>
        <fullName evidence="12">Response regulator</fullName>
    </submittedName>
</protein>
<evidence type="ECO:0000256" key="2">
    <source>
        <dbReference type="ARBA" id="ARBA00022490"/>
    </source>
</evidence>
<dbReference type="GO" id="GO:0005829">
    <property type="term" value="C:cytosol"/>
    <property type="evidence" value="ECO:0007669"/>
    <property type="project" value="TreeGrafter"/>
</dbReference>
<dbReference type="PROSITE" id="PS50110">
    <property type="entry name" value="RESPONSE_REGULATORY"/>
    <property type="match status" value="1"/>
</dbReference>
<evidence type="ECO:0000256" key="9">
    <source>
        <dbReference type="PROSITE-ProRule" id="PRU01091"/>
    </source>
</evidence>
<evidence type="ECO:0000313" key="12">
    <source>
        <dbReference type="EMBL" id="QFI39378.1"/>
    </source>
</evidence>
<dbReference type="AlphaFoldDB" id="A0A5J6WQ98"/>
<evidence type="ECO:0000256" key="1">
    <source>
        <dbReference type="ARBA" id="ARBA00004496"/>
    </source>
</evidence>
<evidence type="ECO:0000259" key="11">
    <source>
        <dbReference type="PROSITE" id="PS51755"/>
    </source>
</evidence>
<evidence type="ECO:0000256" key="7">
    <source>
        <dbReference type="ARBA" id="ARBA00023163"/>
    </source>
</evidence>
<dbReference type="Proteomes" id="UP000327424">
    <property type="component" value="Chromosome"/>
</dbReference>
<dbReference type="InterPro" id="IPR058124">
    <property type="entry name" value="CpxR-like_REC"/>
</dbReference>
<dbReference type="Pfam" id="PF00486">
    <property type="entry name" value="Trans_reg_C"/>
    <property type="match status" value="1"/>
</dbReference>
<dbReference type="PANTHER" id="PTHR48111:SF39">
    <property type="entry name" value="TRANSCRIPTIONAL REGULATORY PROTEIN CPXR"/>
    <property type="match status" value="1"/>
</dbReference>
<dbReference type="SUPFAM" id="SSF46894">
    <property type="entry name" value="C-terminal effector domain of the bipartite response regulators"/>
    <property type="match status" value="1"/>
</dbReference>
<feature type="domain" description="OmpR/PhoB-type" evidence="11">
    <location>
        <begin position="129"/>
        <end position="228"/>
    </location>
</feature>
<proteinExistence type="predicted"/>
<dbReference type="SUPFAM" id="SSF52172">
    <property type="entry name" value="CheY-like"/>
    <property type="match status" value="1"/>
</dbReference>
<dbReference type="GO" id="GO:0006355">
    <property type="term" value="P:regulation of DNA-templated transcription"/>
    <property type="evidence" value="ECO:0007669"/>
    <property type="project" value="InterPro"/>
</dbReference>
<dbReference type="OrthoDB" id="9802426at2"/>
<dbReference type="GO" id="GO:0000156">
    <property type="term" value="F:phosphorelay response regulator activity"/>
    <property type="evidence" value="ECO:0007669"/>
    <property type="project" value="TreeGrafter"/>
</dbReference>
<dbReference type="CDD" id="cd00383">
    <property type="entry name" value="trans_reg_C"/>
    <property type="match status" value="1"/>
</dbReference>
<dbReference type="CDD" id="cd17623">
    <property type="entry name" value="REC_OmpR_CpxR"/>
    <property type="match status" value="1"/>
</dbReference>
<reference evidence="12 13" key="1">
    <citation type="submission" date="2019-09" db="EMBL/GenBank/DDBJ databases">
        <title>Hybrid Assembly of the complete Genome of the Deep-Sea Bacterium Moritella marina from long Nanopore and Illumina reads.</title>
        <authorList>
            <person name="Magin S."/>
            <person name="Georgoulis A."/>
            <person name="Papadimitriou K."/>
            <person name="Iliakis G."/>
            <person name="Vorgias C.E."/>
        </authorList>
    </citation>
    <scope>NUCLEOTIDE SEQUENCE [LARGE SCALE GENOMIC DNA]</scope>
    <source>
        <strain evidence="12 13">MP-1</strain>
    </source>
</reference>
<dbReference type="Pfam" id="PF00072">
    <property type="entry name" value="Response_reg"/>
    <property type="match status" value="1"/>
</dbReference>
<keyword evidence="3 8" id="KW-0597">Phosphoprotein</keyword>
<dbReference type="Gene3D" id="3.40.50.2300">
    <property type="match status" value="1"/>
</dbReference>
<keyword evidence="2" id="KW-0963">Cytoplasm</keyword>
<dbReference type="EMBL" id="CP044399">
    <property type="protein sequence ID" value="QFI39378.1"/>
    <property type="molecule type" value="Genomic_DNA"/>
</dbReference>
<evidence type="ECO:0000256" key="5">
    <source>
        <dbReference type="ARBA" id="ARBA00023015"/>
    </source>
</evidence>
<dbReference type="GO" id="GO:0032993">
    <property type="term" value="C:protein-DNA complex"/>
    <property type="evidence" value="ECO:0007669"/>
    <property type="project" value="TreeGrafter"/>
</dbReference>
<dbReference type="InterPro" id="IPR001789">
    <property type="entry name" value="Sig_transdc_resp-reg_receiver"/>
</dbReference>
<feature type="modified residue" description="4-aspartylphosphate" evidence="8">
    <location>
        <position position="52"/>
    </location>
</feature>
<dbReference type="InterPro" id="IPR001867">
    <property type="entry name" value="OmpR/PhoB-type_DNA-bd"/>
</dbReference>
<evidence type="ECO:0000256" key="3">
    <source>
        <dbReference type="ARBA" id="ARBA00022553"/>
    </source>
</evidence>
<dbReference type="FunFam" id="3.40.50.2300:FF:000001">
    <property type="entry name" value="DNA-binding response regulator PhoB"/>
    <property type="match status" value="1"/>
</dbReference>
<keyword evidence="6 9" id="KW-0238">DNA-binding</keyword>
<dbReference type="PANTHER" id="PTHR48111">
    <property type="entry name" value="REGULATOR OF RPOS"/>
    <property type="match status" value="1"/>
</dbReference>
<feature type="DNA-binding region" description="OmpR/PhoB-type" evidence="9">
    <location>
        <begin position="129"/>
        <end position="228"/>
    </location>
</feature>
<dbReference type="GO" id="GO:0000976">
    <property type="term" value="F:transcription cis-regulatory region binding"/>
    <property type="evidence" value="ECO:0007669"/>
    <property type="project" value="TreeGrafter"/>
</dbReference>
<accession>A0A5J6WQ98</accession>
<dbReference type="InterPro" id="IPR011006">
    <property type="entry name" value="CheY-like_superfamily"/>
</dbReference>
<comment type="subcellular location">
    <subcellularLocation>
        <location evidence="1">Cytoplasm</location>
    </subcellularLocation>
</comment>
<dbReference type="InterPro" id="IPR039420">
    <property type="entry name" value="WalR-like"/>
</dbReference>
<sequence length="229" mass="26059">MTKLLLIDDDKELAELLAEFLNLEDFDVDMVHDGEAGLAAIRSTQYDMVLLDVMMPKLNGFEVLKKLRVDNSTPVLMLTAKGDEIDRVLGLEMGADDYLPKPFSDRELLARIKAVLRRIEPAITTTKNTELLTHLDIEINSRTQEAWCQSTLLDLTSTELMLLETLISSPGVILTKADLSEQVLGKKLTPFDRSIDMHLSNLRKKLPERTDEKMRIRTLRGRGYMWLDT</sequence>
<keyword evidence="13" id="KW-1185">Reference proteome</keyword>
<dbReference type="SMART" id="SM00448">
    <property type="entry name" value="REC"/>
    <property type="match status" value="1"/>
</dbReference>
<gene>
    <name evidence="12" type="ORF">FR932_16825</name>
</gene>
<evidence type="ECO:0000313" key="13">
    <source>
        <dbReference type="Proteomes" id="UP000327424"/>
    </source>
</evidence>
<organism evidence="12 13">
    <name type="scientific">Moritella marina ATCC 15381</name>
    <dbReference type="NCBI Taxonomy" id="1202962"/>
    <lineage>
        <taxon>Bacteria</taxon>
        <taxon>Pseudomonadati</taxon>
        <taxon>Pseudomonadota</taxon>
        <taxon>Gammaproteobacteria</taxon>
        <taxon>Alteromonadales</taxon>
        <taxon>Moritellaceae</taxon>
        <taxon>Moritella</taxon>
    </lineage>
</organism>
<dbReference type="Gene3D" id="6.10.250.690">
    <property type="match status" value="1"/>
</dbReference>
<evidence type="ECO:0000256" key="4">
    <source>
        <dbReference type="ARBA" id="ARBA00023012"/>
    </source>
</evidence>
<keyword evidence="7" id="KW-0804">Transcription</keyword>
<evidence type="ECO:0000259" key="10">
    <source>
        <dbReference type="PROSITE" id="PS50110"/>
    </source>
</evidence>
<evidence type="ECO:0000256" key="8">
    <source>
        <dbReference type="PROSITE-ProRule" id="PRU00169"/>
    </source>
</evidence>
<evidence type="ECO:0000256" key="6">
    <source>
        <dbReference type="ARBA" id="ARBA00023125"/>
    </source>
</evidence>
<dbReference type="Gene3D" id="1.10.10.10">
    <property type="entry name" value="Winged helix-like DNA-binding domain superfamily/Winged helix DNA-binding domain"/>
    <property type="match status" value="1"/>
</dbReference>
<feature type="domain" description="Response regulatory" evidence="10">
    <location>
        <begin position="3"/>
        <end position="116"/>
    </location>
</feature>
<dbReference type="SMART" id="SM00862">
    <property type="entry name" value="Trans_reg_C"/>
    <property type="match status" value="1"/>
</dbReference>
<keyword evidence="4" id="KW-0902">Two-component regulatory system</keyword>
<dbReference type="KEGG" id="mmaa:FR932_16825"/>
<dbReference type="InterPro" id="IPR016032">
    <property type="entry name" value="Sig_transdc_resp-reg_C-effctor"/>
</dbReference>
<dbReference type="RefSeq" id="WP_019441166.1">
    <property type="nucleotide sequence ID" value="NZ_ALOE01000014.1"/>
</dbReference>
<dbReference type="PROSITE" id="PS51755">
    <property type="entry name" value="OMPR_PHOB"/>
    <property type="match status" value="1"/>
</dbReference>
<keyword evidence="5" id="KW-0805">Transcription regulation</keyword>